<dbReference type="KEGG" id="sacn:SacN8_09770"/>
<reference evidence="1 2" key="1">
    <citation type="journal article" date="2012" name="ISME J.">
        <title>Genomic evidence of rapid, global-scale gene flow in a Sulfolobus species.</title>
        <authorList>
            <person name="Mao D."/>
            <person name="Grogan D."/>
        </authorList>
    </citation>
    <scope>NUCLEOTIDE SEQUENCE [LARGE SCALE GENOMIC DNA]</scope>
    <source>
        <strain evidence="1 2">N8</strain>
    </source>
</reference>
<sequence length="33" mass="3759">MTYEKVKDLGIRLVLSSGQKINDEIGERIINLL</sequence>
<protein>
    <submittedName>
        <fullName evidence="1">Uncharacterized protein</fullName>
    </submittedName>
</protein>
<gene>
    <name evidence="1" type="ORF">SacN8_09770</name>
</gene>
<dbReference type="AlphaFoldDB" id="M1IXU5"/>
<evidence type="ECO:0000313" key="1">
    <source>
        <dbReference type="EMBL" id="AGE71911.1"/>
    </source>
</evidence>
<evidence type="ECO:0000313" key="2">
    <source>
        <dbReference type="Proteomes" id="UP000011281"/>
    </source>
</evidence>
<proteinExistence type="predicted"/>
<accession>M1IXU5</accession>
<dbReference type="HOGENOM" id="CLU_3379983_0_0_2"/>
<organism evidence="2">
    <name type="scientific">Sulfolobus acidocaldarius N8</name>
    <dbReference type="NCBI Taxonomy" id="1028566"/>
    <lineage>
        <taxon>Archaea</taxon>
        <taxon>Thermoproteota</taxon>
        <taxon>Thermoprotei</taxon>
        <taxon>Sulfolobales</taxon>
        <taxon>Sulfolobaceae</taxon>
        <taxon>Sulfolobus</taxon>
    </lineage>
</organism>
<name>M1IXU5_9CREN</name>
<dbReference type="EMBL" id="CP002817">
    <property type="protein sequence ID" value="AGE71911.1"/>
    <property type="molecule type" value="Genomic_DNA"/>
</dbReference>
<dbReference type="Proteomes" id="UP000011281">
    <property type="component" value="Chromosome"/>
</dbReference>